<reference evidence="1" key="1">
    <citation type="submission" date="2018-02" db="EMBL/GenBank/DDBJ databases">
        <title>Rhizophora mucronata_Transcriptome.</title>
        <authorList>
            <person name="Meera S.P."/>
            <person name="Sreeshan A."/>
            <person name="Augustine A."/>
        </authorList>
    </citation>
    <scope>NUCLEOTIDE SEQUENCE</scope>
    <source>
        <tissue evidence="1">Leaf</tissue>
    </source>
</reference>
<protein>
    <submittedName>
        <fullName evidence="1">Rho GTPase-activating protein 7-like</fullName>
    </submittedName>
</protein>
<organism evidence="1">
    <name type="scientific">Rhizophora mucronata</name>
    <name type="common">Asiatic mangrove</name>
    <dbReference type="NCBI Taxonomy" id="61149"/>
    <lineage>
        <taxon>Eukaryota</taxon>
        <taxon>Viridiplantae</taxon>
        <taxon>Streptophyta</taxon>
        <taxon>Embryophyta</taxon>
        <taxon>Tracheophyta</taxon>
        <taxon>Spermatophyta</taxon>
        <taxon>Magnoliopsida</taxon>
        <taxon>eudicotyledons</taxon>
        <taxon>Gunneridae</taxon>
        <taxon>Pentapetalae</taxon>
        <taxon>rosids</taxon>
        <taxon>fabids</taxon>
        <taxon>Malpighiales</taxon>
        <taxon>Rhizophoraceae</taxon>
        <taxon>Rhizophora</taxon>
    </lineage>
</organism>
<proteinExistence type="predicted"/>
<dbReference type="AlphaFoldDB" id="A0A2P2IHP9"/>
<dbReference type="EMBL" id="GGEC01000259">
    <property type="protein sequence ID" value="MBW80742.1"/>
    <property type="molecule type" value="Transcribed_RNA"/>
</dbReference>
<evidence type="ECO:0000313" key="1">
    <source>
        <dbReference type="EMBL" id="MBW80742.1"/>
    </source>
</evidence>
<accession>A0A2P2IHP9</accession>
<name>A0A2P2IHP9_RHIMU</name>
<sequence>MLVACKHPPKILILTRQQLSFLYNNCDDSKKILESGIQSYFPSENVKQEKGNKIGGGYRSASKSTWNNTICKAE</sequence>